<dbReference type="Proteomes" id="UP000270343">
    <property type="component" value="Unassembled WGS sequence"/>
</dbReference>
<dbReference type="GO" id="GO:0006635">
    <property type="term" value="P:fatty acid beta-oxidation"/>
    <property type="evidence" value="ECO:0007669"/>
    <property type="project" value="TreeGrafter"/>
</dbReference>
<dbReference type="PROSITE" id="PS00166">
    <property type="entry name" value="ENOYL_COA_HYDRATASE"/>
    <property type="match status" value="1"/>
</dbReference>
<keyword evidence="3" id="KW-0413">Isomerase</keyword>
<dbReference type="CDD" id="cd06558">
    <property type="entry name" value="crotonase-like"/>
    <property type="match status" value="1"/>
</dbReference>
<sequence>MSNLASMEENSAAETVDSTCTGRVESPCVQVQTRDGIALLTLNRPATGNSMNAELLADLRSALRELAAQTALRGVLITGAGKAFSLGGDVRAYHRALSSDSFDAAAYGDRLTSLLSEVVLTVRSIGCPVLAAVNGQAAGAGFSLALACDLRLASRRASFHFAYGAIGASTDAGMAWFLPRVVGYPRALELLLEQPVLRAAQAQREGLVSAVVEPEELVGAGLARLRELAEAAPHAVRSAKRLLDRSLSTDLAEHLELERKDFAEGVASQDMRHGVTALLDGEWPRFQGR</sequence>
<dbReference type="InterPro" id="IPR018376">
    <property type="entry name" value="Enoyl-CoA_hyd/isom_CS"/>
</dbReference>
<dbReference type="SUPFAM" id="SSF52096">
    <property type="entry name" value="ClpP/crotonase"/>
    <property type="match status" value="1"/>
</dbReference>
<reference evidence="3 4" key="1">
    <citation type="journal article" date="2015" name="Antonie Van Leeuwenhoek">
        <title>Streptomyces klenkii sp. nov., isolated from deep marine sediment.</title>
        <authorList>
            <person name="Veyisoglu A."/>
            <person name="Sahin N."/>
        </authorList>
    </citation>
    <scope>NUCLEOTIDE SEQUENCE [LARGE SCALE GENOMIC DNA]</scope>
    <source>
        <strain evidence="3 4">KCTC 29202</strain>
    </source>
</reference>
<dbReference type="EMBL" id="RBAM01000006">
    <property type="protein sequence ID" value="RKN71763.1"/>
    <property type="molecule type" value="Genomic_DNA"/>
</dbReference>
<keyword evidence="4" id="KW-1185">Reference proteome</keyword>
<name>A0A3B0BEV8_9ACTN</name>
<organism evidence="3 4">
    <name type="scientific">Streptomyces klenkii</name>
    <dbReference type="NCBI Taxonomy" id="1420899"/>
    <lineage>
        <taxon>Bacteria</taxon>
        <taxon>Bacillati</taxon>
        <taxon>Actinomycetota</taxon>
        <taxon>Actinomycetes</taxon>
        <taxon>Kitasatosporales</taxon>
        <taxon>Streptomycetaceae</taxon>
        <taxon>Streptomyces</taxon>
    </lineage>
</organism>
<comment type="caution">
    <text evidence="3">The sequence shown here is derived from an EMBL/GenBank/DDBJ whole genome shotgun (WGS) entry which is preliminary data.</text>
</comment>
<evidence type="ECO:0000256" key="1">
    <source>
        <dbReference type="ARBA" id="ARBA00005254"/>
    </source>
</evidence>
<protein>
    <submittedName>
        <fullName evidence="3">Enoyl-CoA hydratase/isomerase family protein</fullName>
    </submittedName>
</protein>
<dbReference type="InterPro" id="IPR029045">
    <property type="entry name" value="ClpP/crotonase-like_dom_sf"/>
</dbReference>
<dbReference type="InterPro" id="IPR001753">
    <property type="entry name" value="Enoyl-CoA_hydra/iso"/>
</dbReference>
<dbReference type="PANTHER" id="PTHR11941:SF54">
    <property type="entry name" value="ENOYL-COA HYDRATASE, MITOCHONDRIAL"/>
    <property type="match status" value="1"/>
</dbReference>
<accession>A0A3B0BEV8</accession>
<dbReference type="GO" id="GO:0016853">
    <property type="term" value="F:isomerase activity"/>
    <property type="evidence" value="ECO:0007669"/>
    <property type="project" value="UniProtKB-KW"/>
</dbReference>
<evidence type="ECO:0000256" key="2">
    <source>
        <dbReference type="RuleBase" id="RU003707"/>
    </source>
</evidence>
<proteinExistence type="inferred from homology"/>
<dbReference type="Gene3D" id="3.90.226.10">
    <property type="entry name" value="2-enoyl-CoA Hydratase, Chain A, domain 1"/>
    <property type="match status" value="1"/>
</dbReference>
<dbReference type="Pfam" id="PF00378">
    <property type="entry name" value="ECH_1"/>
    <property type="match status" value="1"/>
</dbReference>
<comment type="similarity">
    <text evidence="1 2">Belongs to the enoyl-CoA hydratase/isomerase family.</text>
</comment>
<evidence type="ECO:0000313" key="3">
    <source>
        <dbReference type="EMBL" id="RKN71763.1"/>
    </source>
</evidence>
<evidence type="ECO:0000313" key="4">
    <source>
        <dbReference type="Proteomes" id="UP000270343"/>
    </source>
</evidence>
<dbReference type="PANTHER" id="PTHR11941">
    <property type="entry name" value="ENOYL-COA HYDRATASE-RELATED"/>
    <property type="match status" value="1"/>
</dbReference>
<dbReference type="AlphaFoldDB" id="A0A3B0BEV8"/>
<gene>
    <name evidence="3" type="ORF">D7231_17465</name>
</gene>